<feature type="domain" description="Heparinase II/III-like C-terminal" evidence="2">
    <location>
        <begin position="415"/>
        <end position="573"/>
    </location>
</feature>
<evidence type="ECO:0000256" key="1">
    <source>
        <dbReference type="ARBA" id="ARBA00004196"/>
    </source>
</evidence>
<dbReference type="Gene3D" id="1.50.10.100">
    <property type="entry name" value="Chondroitin AC/alginate lyase"/>
    <property type="match status" value="1"/>
</dbReference>
<comment type="caution">
    <text evidence="3">The sequence shown here is derived from an EMBL/GenBank/DDBJ whole genome shotgun (WGS) entry which is preliminary data.</text>
</comment>
<dbReference type="SUPFAM" id="SSF48230">
    <property type="entry name" value="Chondroitin AC/alginate lyase"/>
    <property type="match status" value="1"/>
</dbReference>
<proteinExistence type="predicted"/>
<dbReference type="InterPro" id="IPR008929">
    <property type="entry name" value="Chondroitin_lyas"/>
</dbReference>
<reference evidence="3 4" key="1">
    <citation type="submission" date="2020-08" db="EMBL/GenBank/DDBJ databases">
        <title>Sphingobacterium sp. DN00404 isolated from aquaculture water.</title>
        <authorList>
            <person name="Zhang M."/>
        </authorList>
    </citation>
    <scope>NUCLEOTIDE SEQUENCE [LARGE SCALE GENOMIC DNA]</scope>
    <source>
        <strain evidence="3 4">KCTC 32294</strain>
    </source>
</reference>
<evidence type="ECO:0000313" key="3">
    <source>
        <dbReference type="EMBL" id="MBD1426179.1"/>
    </source>
</evidence>
<dbReference type="InterPro" id="IPR012480">
    <property type="entry name" value="Hepar_II_III_C"/>
</dbReference>
<evidence type="ECO:0000313" key="4">
    <source>
        <dbReference type="Proteomes" id="UP000606494"/>
    </source>
</evidence>
<dbReference type="Gene3D" id="2.70.98.70">
    <property type="match status" value="1"/>
</dbReference>
<dbReference type="Proteomes" id="UP000606494">
    <property type="component" value="Unassembled WGS sequence"/>
</dbReference>
<organism evidence="3 4">
    <name type="scientific">Sphingobacterium arenae</name>
    <dbReference type="NCBI Taxonomy" id="1280598"/>
    <lineage>
        <taxon>Bacteria</taxon>
        <taxon>Pseudomonadati</taxon>
        <taxon>Bacteroidota</taxon>
        <taxon>Sphingobacteriia</taxon>
        <taxon>Sphingobacteriales</taxon>
        <taxon>Sphingobacteriaceae</taxon>
        <taxon>Sphingobacterium</taxon>
    </lineage>
</organism>
<dbReference type="RefSeq" id="WP_190309270.1">
    <property type="nucleotide sequence ID" value="NZ_JACNYK010000002.1"/>
</dbReference>
<evidence type="ECO:0000259" key="2">
    <source>
        <dbReference type="Pfam" id="PF07940"/>
    </source>
</evidence>
<keyword evidence="4" id="KW-1185">Reference proteome</keyword>
<dbReference type="Pfam" id="PF07940">
    <property type="entry name" value="Hepar_II_III_C"/>
    <property type="match status" value="1"/>
</dbReference>
<protein>
    <submittedName>
        <fullName evidence="3">Heparinase II/III-family protein</fullName>
    </submittedName>
</protein>
<name>A0ABR7Y4I2_9SPHI</name>
<gene>
    <name evidence="3" type="ORF">H8B17_11350</name>
</gene>
<accession>A0ABR7Y4I2</accession>
<comment type="subcellular location">
    <subcellularLocation>
        <location evidence="1">Cell envelope</location>
    </subcellularLocation>
</comment>
<dbReference type="EMBL" id="JACNYK010000002">
    <property type="protein sequence ID" value="MBD1426179.1"/>
    <property type="molecule type" value="Genomic_DNA"/>
</dbReference>
<sequence length="639" mass="73883">MEMIKDRIILLIVINILGLHFIQARDVDLLTATYSEATVQKYLPTDNRWVNYPDYTDREGWTRLTDPFLEKLIKDADKYLDYKWQVVQATDYLEYERSGSRVIMEKPLNDNCRALTHLFFAELAEGKGRYIDQIINGSWYMTEISTWSLSAHLPAFQSSKRTLPQQGTHVFDLMAGDIGSLMSWIYYFLQPEFDKVTPIISQRIKLHIQERLIEPYLSRNDMWWQALDIDEGQLVNNWNPWCNFNVLTALLLVEDDVDKKVGGVYKTMTSVDKFINYVKADGACEEGPSYWGHAAGKLYDYLKLLAYATDNHISIFEHPIVKNMGEYISQSYIGGDRWVVNFADASAKGGGDPLLIFRYGEDVHSMEMMQFAKYLTEQQSSFNVIEGRDAFRTLENMICYPTFEKQTPQLPQNTYKWYPETEFLYLKDEDTFFAAKGGYNNESHNHNDIGSFILYKEGKPVFIDAGVGTYTKKTFSNERYNIWAMQSAYHNLPQINGHDQRFGASYKSRDVSFDPKKGVFKLDITGAYPTEAQIDKWLRSYELKNGQLLIRDDFNLRQTNTANVVHFMVAEKPTISKGIVSLGNGTHALTFDGNEFEASIDTIEQDDPRLSNVWGQHLYRINLKAKNMQRKGSYTFTIE</sequence>